<protein>
    <submittedName>
        <fullName evidence="2">Peptidase family M50 domain protein</fullName>
    </submittedName>
</protein>
<dbReference type="Proteomes" id="UP000029096">
    <property type="component" value="Unassembled WGS sequence"/>
</dbReference>
<comment type="caution">
    <text evidence="2">The sequence shown here is derived from an EMBL/GenBank/DDBJ whole genome shotgun (WGS) entry which is preliminary data.</text>
</comment>
<dbReference type="AlphaFoldDB" id="A0A086ZGM6"/>
<feature type="transmembrane region" description="Helical" evidence="1">
    <location>
        <begin position="49"/>
        <end position="70"/>
    </location>
</feature>
<keyword evidence="1" id="KW-0472">Membrane</keyword>
<proteinExistence type="predicted"/>
<accession>A0A086ZGM6</accession>
<evidence type="ECO:0000313" key="2">
    <source>
        <dbReference type="EMBL" id="KFI45676.1"/>
    </source>
</evidence>
<evidence type="ECO:0000313" key="3">
    <source>
        <dbReference type="Proteomes" id="UP000029096"/>
    </source>
</evidence>
<organism evidence="2 3">
    <name type="scientific">Bifidobacterium bohemicum DSM 22767</name>
    <dbReference type="NCBI Taxonomy" id="1437606"/>
    <lineage>
        <taxon>Bacteria</taxon>
        <taxon>Bacillati</taxon>
        <taxon>Actinomycetota</taxon>
        <taxon>Actinomycetes</taxon>
        <taxon>Bifidobacteriales</taxon>
        <taxon>Bifidobacteriaceae</taxon>
        <taxon>Bifidobacterium</taxon>
    </lineage>
</organism>
<dbReference type="STRING" id="1437606.BBOH_0907"/>
<keyword evidence="3" id="KW-1185">Reference proteome</keyword>
<evidence type="ECO:0000256" key="1">
    <source>
        <dbReference type="SAM" id="Phobius"/>
    </source>
</evidence>
<gene>
    <name evidence="2" type="ORF">BBOH_0907</name>
</gene>
<sequence length="134" mass="15880">MFYISNKTIYERTKIQRICYYAAGITTNLIIFLLAWGLSFIVSSKFDPYLLRVVFQTNLILFVFNLYPFLFTDGFNILQELLEIYNLRRIVLGNFFKPQVIFKQSKVIFGYYIVVIVSWIFIVVKVCAIILKFI</sequence>
<feature type="transmembrane region" description="Helical" evidence="1">
    <location>
        <begin position="20"/>
        <end position="42"/>
    </location>
</feature>
<keyword evidence="1" id="KW-1133">Transmembrane helix</keyword>
<reference evidence="2 3" key="1">
    <citation type="submission" date="2014-03" db="EMBL/GenBank/DDBJ databases">
        <title>Genomics of Bifidobacteria.</title>
        <authorList>
            <person name="Ventura M."/>
            <person name="Milani C."/>
            <person name="Lugli G.A."/>
        </authorList>
    </citation>
    <scope>NUCLEOTIDE SEQUENCE [LARGE SCALE GENOMIC DNA]</scope>
    <source>
        <strain evidence="2 3">DSM 22767</strain>
    </source>
</reference>
<dbReference type="EMBL" id="JGYP01000002">
    <property type="protein sequence ID" value="KFI45676.1"/>
    <property type="molecule type" value="Genomic_DNA"/>
</dbReference>
<keyword evidence="1" id="KW-0812">Transmembrane</keyword>
<feature type="transmembrane region" description="Helical" evidence="1">
    <location>
        <begin position="109"/>
        <end position="131"/>
    </location>
</feature>
<name>A0A086ZGM6_9BIFI</name>